<dbReference type="InterPro" id="IPR058636">
    <property type="entry name" value="Beta-barrel_YknX"/>
</dbReference>
<gene>
    <name evidence="6" type="ORF">F4Y42_11225</name>
</gene>
<sequence length="345" mass="36523">MNLKRLLLIAIAVIALASAAVFSFGLFLTSDTAQAGNPSGLLESGAETTRIRPTDASIGQLKAAGNINLIEERRVVAHIDGFVEEVLVDVGDTVNVDDLLLSLDREGLQRAVEQARIDLASSQLRLGRLLTTADEIDVKLGELSVAQAQLDLQKALQDLDAAHMVAPITGLVLTLDAAPGTKVSSGTVVAALADPGRLELTVQVAEVDIPRIERGRPVDVVIDAFPDQTFAGEISRIDPFNKTQSGVVSYPVTIRLLDNDLDAVLPGMTAVAALRSESVEDRWLVPTAAIQEVSGETVVTVVRGQERFPLAVTSEGLHGEWTIVRSAGLQAGDEVVGATATFVEQ</sequence>
<evidence type="ECO:0000256" key="1">
    <source>
        <dbReference type="ARBA" id="ARBA00004196"/>
    </source>
</evidence>
<dbReference type="Gene3D" id="2.40.30.170">
    <property type="match status" value="1"/>
</dbReference>
<accession>A0A6B0YSD0</accession>
<dbReference type="Gene3D" id="2.40.50.100">
    <property type="match status" value="1"/>
</dbReference>
<dbReference type="AlphaFoldDB" id="A0A6B0YSD0"/>
<evidence type="ECO:0000259" key="5">
    <source>
        <dbReference type="Pfam" id="PF25990"/>
    </source>
</evidence>
<dbReference type="SUPFAM" id="SSF111369">
    <property type="entry name" value="HlyD-like secretion proteins"/>
    <property type="match status" value="1"/>
</dbReference>
<dbReference type="InterPro" id="IPR050465">
    <property type="entry name" value="UPF0194_transport"/>
</dbReference>
<dbReference type="InterPro" id="IPR006143">
    <property type="entry name" value="RND_pump_MFP"/>
</dbReference>
<dbReference type="GO" id="GO:0030313">
    <property type="term" value="C:cell envelope"/>
    <property type="evidence" value="ECO:0007669"/>
    <property type="project" value="UniProtKB-SubCell"/>
</dbReference>
<dbReference type="Pfam" id="PF25973">
    <property type="entry name" value="BSH_CzcB"/>
    <property type="match status" value="1"/>
</dbReference>
<dbReference type="GO" id="GO:0022857">
    <property type="term" value="F:transmembrane transporter activity"/>
    <property type="evidence" value="ECO:0007669"/>
    <property type="project" value="InterPro"/>
</dbReference>
<dbReference type="PANTHER" id="PTHR32347">
    <property type="entry name" value="EFFLUX SYSTEM COMPONENT YKNX-RELATED"/>
    <property type="match status" value="1"/>
</dbReference>
<proteinExistence type="inferred from homology"/>
<dbReference type="Pfam" id="PF25990">
    <property type="entry name" value="Beta-barrel_YknX"/>
    <property type="match status" value="1"/>
</dbReference>
<comment type="similarity">
    <text evidence="2">Belongs to the membrane fusion protein (MFP) (TC 8.A.1) family.</text>
</comment>
<evidence type="ECO:0000313" key="6">
    <source>
        <dbReference type="EMBL" id="MXY94004.1"/>
    </source>
</evidence>
<name>A0A6B0YSD0_9CHLR</name>
<comment type="caution">
    <text evidence="6">The sequence shown here is derived from an EMBL/GenBank/DDBJ whole genome shotgun (WGS) entry which is preliminary data.</text>
</comment>
<dbReference type="Gene3D" id="2.40.420.20">
    <property type="match status" value="1"/>
</dbReference>
<dbReference type="EMBL" id="VXRG01000094">
    <property type="protein sequence ID" value="MXY94004.1"/>
    <property type="molecule type" value="Genomic_DNA"/>
</dbReference>
<keyword evidence="3" id="KW-0175">Coiled coil</keyword>
<protein>
    <submittedName>
        <fullName evidence="6">Efflux RND transporter periplasmic adaptor subunit</fullName>
    </submittedName>
</protein>
<dbReference type="PANTHER" id="PTHR32347:SF27">
    <property type="entry name" value="RND EFFLUX PUMP MEMBRANE FUSION PROTEIN BARREL-SANDWICH DOMAIN-CONTAINING PROTEIN"/>
    <property type="match status" value="1"/>
</dbReference>
<dbReference type="GO" id="GO:0016020">
    <property type="term" value="C:membrane"/>
    <property type="evidence" value="ECO:0007669"/>
    <property type="project" value="InterPro"/>
</dbReference>
<dbReference type="NCBIfam" id="TIGR01730">
    <property type="entry name" value="RND_mfp"/>
    <property type="match status" value="1"/>
</dbReference>
<organism evidence="6">
    <name type="scientific">Caldilineaceae bacterium SB0664_bin_27</name>
    <dbReference type="NCBI Taxonomy" id="2605260"/>
    <lineage>
        <taxon>Bacteria</taxon>
        <taxon>Bacillati</taxon>
        <taxon>Chloroflexota</taxon>
        <taxon>Caldilineae</taxon>
        <taxon>Caldilineales</taxon>
        <taxon>Caldilineaceae</taxon>
    </lineage>
</organism>
<dbReference type="InterPro" id="IPR058647">
    <property type="entry name" value="BSH_CzcB-like"/>
</dbReference>
<evidence type="ECO:0000256" key="2">
    <source>
        <dbReference type="ARBA" id="ARBA00009477"/>
    </source>
</evidence>
<feature type="domain" description="YknX-like beta-barrel" evidence="5">
    <location>
        <begin position="201"/>
        <end position="269"/>
    </location>
</feature>
<comment type="subcellular location">
    <subcellularLocation>
        <location evidence="1">Cell envelope</location>
    </subcellularLocation>
</comment>
<evidence type="ECO:0000259" key="4">
    <source>
        <dbReference type="Pfam" id="PF25973"/>
    </source>
</evidence>
<reference evidence="6" key="1">
    <citation type="submission" date="2019-09" db="EMBL/GenBank/DDBJ databases">
        <title>Characterisation of the sponge microbiome using genome-centric metagenomics.</title>
        <authorList>
            <person name="Engelberts J.P."/>
            <person name="Robbins S.J."/>
            <person name="De Goeij J.M."/>
            <person name="Aranda M."/>
            <person name="Bell S.C."/>
            <person name="Webster N.S."/>
        </authorList>
    </citation>
    <scope>NUCLEOTIDE SEQUENCE</scope>
    <source>
        <strain evidence="6">SB0664_bin_27</strain>
    </source>
</reference>
<feature type="domain" description="CzcB-like barrel-sandwich hybrid" evidence="4">
    <location>
        <begin position="74"/>
        <end position="194"/>
    </location>
</feature>
<evidence type="ECO:0000256" key="3">
    <source>
        <dbReference type="ARBA" id="ARBA00023054"/>
    </source>
</evidence>